<dbReference type="GO" id="GO:0020037">
    <property type="term" value="F:heme binding"/>
    <property type="evidence" value="ECO:0007669"/>
    <property type="project" value="InterPro"/>
</dbReference>
<gene>
    <name evidence="6" type="ORF">BDK89_3788</name>
</gene>
<name>A0A4R7I3L1_9ACTN</name>
<evidence type="ECO:0000313" key="6">
    <source>
        <dbReference type="EMBL" id="TDT18171.1"/>
    </source>
</evidence>
<keyword evidence="5" id="KW-0732">Signal</keyword>
<dbReference type="Pfam" id="PF03098">
    <property type="entry name" value="An_peroxidase"/>
    <property type="match status" value="2"/>
</dbReference>
<organism evidence="6 7">
    <name type="scientific">Ilumatobacter fluminis</name>
    <dbReference type="NCBI Taxonomy" id="467091"/>
    <lineage>
        <taxon>Bacteria</taxon>
        <taxon>Bacillati</taxon>
        <taxon>Actinomycetota</taxon>
        <taxon>Acidimicrobiia</taxon>
        <taxon>Acidimicrobiales</taxon>
        <taxon>Ilumatobacteraceae</taxon>
        <taxon>Ilumatobacter</taxon>
    </lineage>
</organism>
<dbReference type="GO" id="GO:0004601">
    <property type="term" value="F:peroxidase activity"/>
    <property type="evidence" value="ECO:0007669"/>
    <property type="project" value="UniProtKB-KW"/>
</dbReference>
<keyword evidence="2" id="KW-0964">Secreted</keyword>
<keyword evidence="7" id="KW-1185">Reference proteome</keyword>
<dbReference type="OrthoDB" id="9765610at2"/>
<dbReference type="GO" id="GO:0005576">
    <property type="term" value="C:extracellular region"/>
    <property type="evidence" value="ECO:0007669"/>
    <property type="project" value="UniProtKB-SubCell"/>
</dbReference>
<dbReference type="InterPro" id="IPR010255">
    <property type="entry name" value="Haem_peroxidase_sf"/>
</dbReference>
<feature type="signal peptide" evidence="5">
    <location>
        <begin position="1"/>
        <end position="38"/>
    </location>
</feature>
<evidence type="ECO:0000313" key="7">
    <source>
        <dbReference type="Proteomes" id="UP000294558"/>
    </source>
</evidence>
<protein>
    <submittedName>
        <fullName evidence="6">Heme peroxidase</fullName>
    </submittedName>
</protein>
<dbReference type="Proteomes" id="UP000294558">
    <property type="component" value="Unassembled WGS sequence"/>
</dbReference>
<dbReference type="EMBL" id="SOAU01000001">
    <property type="protein sequence ID" value="TDT18171.1"/>
    <property type="molecule type" value="Genomic_DNA"/>
</dbReference>
<feature type="region of interest" description="Disordered" evidence="4">
    <location>
        <begin position="664"/>
        <end position="726"/>
    </location>
</feature>
<feature type="chain" id="PRO_5038917614" evidence="5">
    <location>
        <begin position="39"/>
        <end position="726"/>
    </location>
</feature>
<evidence type="ECO:0000256" key="1">
    <source>
        <dbReference type="ARBA" id="ARBA00004613"/>
    </source>
</evidence>
<dbReference type="PROSITE" id="PS50292">
    <property type="entry name" value="PEROXIDASE_3"/>
    <property type="match status" value="1"/>
</dbReference>
<evidence type="ECO:0000256" key="3">
    <source>
        <dbReference type="ARBA" id="ARBA00023180"/>
    </source>
</evidence>
<dbReference type="RefSeq" id="WP_133870404.1">
    <property type="nucleotide sequence ID" value="NZ_SOAU01000001.1"/>
</dbReference>
<feature type="compositionally biased region" description="Basic and acidic residues" evidence="4">
    <location>
        <begin position="698"/>
        <end position="718"/>
    </location>
</feature>
<reference evidence="6 7" key="1">
    <citation type="submission" date="2019-03" db="EMBL/GenBank/DDBJ databases">
        <title>Sequencing the genomes of 1000 actinobacteria strains.</title>
        <authorList>
            <person name="Klenk H.-P."/>
        </authorList>
    </citation>
    <scope>NUCLEOTIDE SEQUENCE [LARGE SCALE GENOMIC DNA]</scope>
    <source>
        <strain evidence="6 7">DSM 18936</strain>
    </source>
</reference>
<accession>A0A4R7I3L1</accession>
<evidence type="ECO:0000256" key="2">
    <source>
        <dbReference type="ARBA" id="ARBA00022525"/>
    </source>
</evidence>
<feature type="compositionally biased region" description="Acidic residues" evidence="4">
    <location>
        <begin position="686"/>
        <end position="697"/>
    </location>
</feature>
<keyword evidence="6" id="KW-0560">Oxidoreductase</keyword>
<dbReference type="InterPro" id="IPR019791">
    <property type="entry name" value="Haem_peroxidase_animal"/>
</dbReference>
<dbReference type="PANTHER" id="PTHR11475:SF4">
    <property type="entry name" value="CHORION PEROXIDASE"/>
    <property type="match status" value="1"/>
</dbReference>
<dbReference type="PANTHER" id="PTHR11475">
    <property type="entry name" value="OXIDASE/PEROXIDASE"/>
    <property type="match status" value="1"/>
</dbReference>
<dbReference type="GO" id="GO:0006979">
    <property type="term" value="P:response to oxidative stress"/>
    <property type="evidence" value="ECO:0007669"/>
    <property type="project" value="InterPro"/>
</dbReference>
<sequence>MPHESSPGRRRCVVLPISRRLALVAAVVPVAVSTGTVAAQTPDDGVSDELAVELADGRTLDGFGNNVDDPTLGQAGTIYTRVAEANYADDVGALVDGPDQRSVSNRIFNDVNQNVFSENGVTHWSFVWGQFIDHTIGLRESSDEDLVVAFDADDPLEEFTNDLGAISTTRSAAAAGTGDDSVREQINTISSYIDAWAVYGGSDERLDWLRAGTVDGDPTNNDASLLLVDGYLPTSEARPDTETPEVELAGRLFADPTSAVIAGDVRVNENLGLTAVQTLFALEHNRIVDALPDDLDEQTKFEIAQRSVAALQQYITYNEFLPAMGVELDDYTGYDPTVDPTITNEFATVGYRAHSTIHGEFEGEIDRSAITDDEIAALEAQGVEVTVASDVVEYAIPLNVAFGNPGLLEQVGLGSMLAGLASEAAYANDEQIDNQLRSVLFQVPGPDVEDPASCLDGTEIAGCFTIVNDLGALDMIRAADHGMPSYNDLREAYGLERVESFTEITGEDTDQWPDDPEIDLENPIDDPDILDFVYLADADGNVLEAGTDEADGDTVTAVRRTTTAARLQAIYGDVDSIDAFTGMVSEAHVDGTEFGELQLAMWTSQFAALRDGDRFFYGNDGALDLIADEYGIDYRRTLADVIVANSDVEPAEIADNVFLLPQATEEPSDASDDQAADAADGGTSDETPDDESDEDQVDGERRRSNRPRDRDGDADRDGRRHRRQQG</sequence>
<dbReference type="AlphaFoldDB" id="A0A4R7I3L1"/>
<dbReference type="InterPro" id="IPR037120">
    <property type="entry name" value="Haem_peroxidase_sf_animal"/>
</dbReference>
<evidence type="ECO:0000256" key="5">
    <source>
        <dbReference type="SAM" id="SignalP"/>
    </source>
</evidence>
<comment type="caution">
    <text evidence="6">The sequence shown here is derived from an EMBL/GenBank/DDBJ whole genome shotgun (WGS) entry which is preliminary data.</text>
</comment>
<keyword evidence="6" id="KW-0575">Peroxidase</keyword>
<dbReference type="Gene3D" id="1.10.640.10">
    <property type="entry name" value="Haem peroxidase domain superfamily, animal type"/>
    <property type="match status" value="1"/>
</dbReference>
<feature type="compositionally biased region" description="Acidic residues" evidence="4">
    <location>
        <begin position="666"/>
        <end position="675"/>
    </location>
</feature>
<keyword evidence="3" id="KW-0325">Glycoprotein</keyword>
<proteinExistence type="predicted"/>
<evidence type="ECO:0000256" key="4">
    <source>
        <dbReference type="SAM" id="MobiDB-lite"/>
    </source>
</evidence>
<dbReference type="SUPFAM" id="SSF48113">
    <property type="entry name" value="Heme-dependent peroxidases"/>
    <property type="match status" value="1"/>
</dbReference>
<comment type="subcellular location">
    <subcellularLocation>
        <location evidence="1">Secreted</location>
    </subcellularLocation>
</comment>